<evidence type="ECO:0000313" key="4">
    <source>
        <dbReference type="EMBL" id="QCX37148.1"/>
    </source>
</evidence>
<dbReference type="InterPro" id="IPR011042">
    <property type="entry name" value="6-blade_b-propeller_TolB-like"/>
</dbReference>
<proteinExistence type="predicted"/>
<keyword evidence="5" id="KW-1185">Reference proteome</keyword>
<dbReference type="PANTHER" id="PTHR30329:SF21">
    <property type="entry name" value="LIPOPROTEIN YIAD-RELATED"/>
    <property type="match status" value="1"/>
</dbReference>
<dbReference type="AlphaFoldDB" id="A0A5B7TLS2"/>
<dbReference type="SUPFAM" id="SSF82171">
    <property type="entry name" value="DPP6 N-terminal domain-like"/>
    <property type="match status" value="1"/>
</dbReference>
<dbReference type="Pfam" id="PF07676">
    <property type="entry name" value="PD40"/>
    <property type="match status" value="3"/>
</dbReference>
<evidence type="ECO:0000256" key="1">
    <source>
        <dbReference type="PROSITE-ProRule" id="PRU00473"/>
    </source>
</evidence>
<dbReference type="PANTHER" id="PTHR30329">
    <property type="entry name" value="STATOR ELEMENT OF FLAGELLAR MOTOR COMPLEX"/>
    <property type="match status" value="1"/>
</dbReference>
<dbReference type="InterPro" id="IPR011659">
    <property type="entry name" value="WD40"/>
</dbReference>
<feature type="compositionally biased region" description="Low complexity" evidence="2">
    <location>
        <begin position="400"/>
        <end position="410"/>
    </location>
</feature>
<reference evidence="4 5" key="1">
    <citation type="submission" date="2019-05" db="EMBL/GenBank/DDBJ databases">
        <title>Algicella ahnfeltiae gen. nov., sp. nov., a novel marine bacterium of the family Flavobacteriaceae isolated from a red alga.</title>
        <authorList>
            <person name="Nedashkovskaya O.I."/>
            <person name="Kukhlevskiy A.D."/>
            <person name="Kim S.-G."/>
            <person name="Zhukova N.V."/>
            <person name="Mikhailov V.V."/>
        </authorList>
    </citation>
    <scope>NUCLEOTIDE SEQUENCE [LARGE SCALE GENOMIC DNA]</scope>
    <source>
        <strain evidence="4 5">10Alg115</strain>
    </source>
</reference>
<sequence length="555" mass="61648">MKKYLVIVLLLSVVCLYAQDGGGKFSINNLEVNTEQSEFGTAFHGTDKLVFAAPRRGFRVIRDVWEPNGQRFLDLYEGDISEDGSIANKRKLKGEVNSRYHEASVTFTKDGKTVYFTRDNYYNKKLGIDNQGYTNLAMFKATVNNKGEWINIIPMPFNNVEYSVGHPALSDDEKTLYFTSNMPGTLGETDIFKVEVNESGFGNPENLGPKVNSKAKDWFPFVDGDILYFSSTRSGGKGGIDIYASKLKGYITNPVNLSINSAGDDFAFIINGETRKGYFSSNREEGSKGDDDIYSFIEEEAVDFKCLQMVTGDVRDKISTSLLAGSEVILSDKDGNVIETVIVKEDATFSFEVTCETEFKLEGKKIGFAPQSISFTTSNDVDKELKMPLLLGAGNMNYAGNGNNNGTQGTQGEGVDRKPEGLPDVLPDEIVRLPSGNYGVNIEPIYFDLNSSYLSKSAKTELQKVVDLMNKYPKMIIEAASHTDSRAPAGYNIWLSNNRAKRTVEYIIGRGIDYSRITGKGYGETQLVNECDDNTPCTDAQHQQNRRSEFVIIRM</sequence>
<dbReference type="SUPFAM" id="SSF103088">
    <property type="entry name" value="OmpA-like"/>
    <property type="match status" value="1"/>
</dbReference>
<dbReference type="KEGG" id="fbe:FF125_01345"/>
<dbReference type="EMBL" id="CP040749">
    <property type="protein sequence ID" value="QCX37148.1"/>
    <property type="molecule type" value="Genomic_DNA"/>
</dbReference>
<dbReference type="InterPro" id="IPR036737">
    <property type="entry name" value="OmpA-like_sf"/>
</dbReference>
<name>A0A5B7TLS2_9FLAO</name>
<keyword evidence="1" id="KW-0472">Membrane</keyword>
<feature type="region of interest" description="Disordered" evidence="2">
    <location>
        <begin position="400"/>
        <end position="421"/>
    </location>
</feature>
<dbReference type="Pfam" id="PF00691">
    <property type="entry name" value="OmpA"/>
    <property type="match status" value="1"/>
</dbReference>
<gene>
    <name evidence="4" type="ORF">FF125_01345</name>
</gene>
<dbReference type="Gene3D" id="2.120.10.30">
    <property type="entry name" value="TolB, C-terminal domain"/>
    <property type="match status" value="1"/>
</dbReference>
<dbReference type="GO" id="GO:0016020">
    <property type="term" value="C:membrane"/>
    <property type="evidence" value="ECO:0007669"/>
    <property type="project" value="UniProtKB-UniRule"/>
</dbReference>
<dbReference type="InterPro" id="IPR006665">
    <property type="entry name" value="OmpA-like"/>
</dbReference>
<dbReference type="Gene3D" id="3.30.1330.60">
    <property type="entry name" value="OmpA-like domain"/>
    <property type="match status" value="1"/>
</dbReference>
<dbReference type="Proteomes" id="UP000306229">
    <property type="component" value="Chromosome"/>
</dbReference>
<organism evidence="4 5">
    <name type="scientific">Aureibaculum algae</name>
    <dbReference type="NCBI Taxonomy" id="2584122"/>
    <lineage>
        <taxon>Bacteria</taxon>
        <taxon>Pseudomonadati</taxon>
        <taxon>Bacteroidota</taxon>
        <taxon>Flavobacteriia</taxon>
        <taxon>Flavobacteriales</taxon>
        <taxon>Flavobacteriaceae</taxon>
        <taxon>Aureibaculum</taxon>
    </lineage>
</organism>
<dbReference type="PROSITE" id="PS51123">
    <property type="entry name" value="OMPA_2"/>
    <property type="match status" value="1"/>
</dbReference>
<protein>
    <submittedName>
        <fullName evidence="4">OmpA family protein</fullName>
    </submittedName>
</protein>
<dbReference type="InterPro" id="IPR050330">
    <property type="entry name" value="Bact_OuterMem_StrucFunc"/>
</dbReference>
<evidence type="ECO:0000313" key="5">
    <source>
        <dbReference type="Proteomes" id="UP000306229"/>
    </source>
</evidence>
<dbReference type="RefSeq" id="WP_138948099.1">
    <property type="nucleotide sequence ID" value="NZ_CP040749.1"/>
</dbReference>
<dbReference type="CDD" id="cd07185">
    <property type="entry name" value="OmpA_C-like"/>
    <property type="match status" value="1"/>
</dbReference>
<feature type="domain" description="OmpA-like" evidence="3">
    <location>
        <begin position="434"/>
        <end position="555"/>
    </location>
</feature>
<accession>A0A5B7TLS2</accession>
<dbReference type="OrthoDB" id="9809364at2"/>
<evidence type="ECO:0000259" key="3">
    <source>
        <dbReference type="PROSITE" id="PS51123"/>
    </source>
</evidence>
<evidence type="ECO:0000256" key="2">
    <source>
        <dbReference type="SAM" id="MobiDB-lite"/>
    </source>
</evidence>